<dbReference type="Proteomes" id="UP000076623">
    <property type="component" value="Chromosome"/>
</dbReference>
<dbReference type="InterPro" id="IPR011701">
    <property type="entry name" value="MFS"/>
</dbReference>
<dbReference type="InterPro" id="IPR036259">
    <property type="entry name" value="MFS_trans_sf"/>
</dbReference>
<proteinExistence type="predicted"/>
<keyword evidence="5 6" id="KW-0472">Membrane</keyword>
<evidence type="ECO:0000313" key="8">
    <source>
        <dbReference type="Proteomes" id="UP000076623"/>
    </source>
</evidence>
<reference evidence="7 8" key="1">
    <citation type="submission" date="2016-04" db="EMBL/GenBank/DDBJ databases">
        <title>Complete genome sequence of Fictibacillus phosphorivorans G25-29, a strain toxic to nematodes.</title>
        <authorList>
            <person name="Zheng Z."/>
        </authorList>
    </citation>
    <scope>NUCLEOTIDE SEQUENCE [LARGE SCALE GENOMIC DNA]</scope>
    <source>
        <strain evidence="7 8">G25-29</strain>
    </source>
</reference>
<keyword evidence="4 6" id="KW-1133">Transmembrane helix</keyword>
<gene>
    <name evidence="7" type="ORF">ABE65_005925</name>
</gene>
<organism evidence="7 8">
    <name type="scientific">Fictibacillus phosphorivorans</name>
    <dbReference type="NCBI Taxonomy" id="1221500"/>
    <lineage>
        <taxon>Bacteria</taxon>
        <taxon>Bacillati</taxon>
        <taxon>Bacillota</taxon>
        <taxon>Bacilli</taxon>
        <taxon>Bacillales</taxon>
        <taxon>Fictibacillaceae</taxon>
        <taxon>Fictibacillus</taxon>
    </lineage>
</organism>
<feature type="transmembrane region" description="Helical" evidence="6">
    <location>
        <begin position="153"/>
        <end position="186"/>
    </location>
</feature>
<dbReference type="PANTHER" id="PTHR23513:SF6">
    <property type="entry name" value="MAJOR FACILITATOR SUPERFAMILY ASSOCIATED DOMAIN-CONTAINING PROTEIN"/>
    <property type="match status" value="1"/>
</dbReference>
<feature type="transmembrane region" description="Helical" evidence="6">
    <location>
        <begin position="375"/>
        <end position="395"/>
    </location>
</feature>
<evidence type="ECO:0000256" key="3">
    <source>
        <dbReference type="ARBA" id="ARBA00022692"/>
    </source>
</evidence>
<dbReference type="SUPFAM" id="SSF103473">
    <property type="entry name" value="MFS general substrate transporter"/>
    <property type="match status" value="1"/>
</dbReference>
<evidence type="ECO:0000256" key="4">
    <source>
        <dbReference type="ARBA" id="ARBA00022989"/>
    </source>
</evidence>
<evidence type="ECO:0000256" key="5">
    <source>
        <dbReference type="ARBA" id="ARBA00023136"/>
    </source>
</evidence>
<feature type="transmembrane region" description="Helical" evidence="6">
    <location>
        <begin position="285"/>
        <end position="302"/>
    </location>
</feature>
<feature type="transmembrane region" description="Helical" evidence="6">
    <location>
        <begin position="346"/>
        <end position="369"/>
    </location>
</feature>
<feature type="transmembrane region" description="Helical" evidence="6">
    <location>
        <begin position="12"/>
        <end position="36"/>
    </location>
</feature>
<comment type="subcellular location">
    <subcellularLocation>
        <location evidence="1">Cell membrane</location>
        <topology evidence="1">Multi-pass membrane protein</topology>
    </subcellularLocation>
</comment>
<evidence type="ECO:0000256" key="2">
    <source>
        <dbReference type="ARBA" id="ARBA00022475"/>
    </source>
</evidence>
<accession>A0A168VV77</accession>
<dbReference type="AlphaFoldDB" id="A0A168VV77"/>
<keyword evidence="2" id="KW-1003">Cell membrane</keyword>
<keyword evidence="8" id="KW-1185">Reference proteome</keyword>
<dbReference type="KEGG" id="fpn:ABE65_005925"/>
<feature type="transmembrane region" description="Helical" evidence="6">
    <location>
        <begin position="222"/>
        <end position="246"/>
    </location>
</feature>
<dbReference type="Pfam" id="PF07690">
    <property type="entry name" value="MFS_1"/>
    <property type="match status" value="1"/>
</dbReference>
<feature type="transmembrane region" description="Helical" evidence="6">
    <location>
        <begin position="88"/>
        <end position="116"/>
    </location>
</feature>
<feature type="transmembrane region" description="Helical" evidence="6">
    <location>
        <begin position="48"/>
        <end position="67"/>
    </location>
</feature>
<dbReference type="RefSeq" id="WP_066392357.1">
    <property type="nucleotide sequence ID" value="NZ_CP015378.1"/>
</dbReference>
<dbReference type="GO" id="GO:0005886">
    <property type="term" value="C:plasma membrane"/>
    <property type="evidence" value="ECO:0007669"/>
    <property type="project" value="UniProtKB-SubCell"/>
</dbReference>
<dbReference type="STRING" id="1221500.ABE65_005925"/>
<keyword evidence="3 6" id="KW-0812">Transmembrane</keyword>
<dbReference type="CDD" id="cd06173">
    <property type="entry name" value="MFS_MefA_like"/>
    <property type="match status" value="1"/>
</dbReference>
<feature type="transmembrane region" description="Helical" evidence="6">
    <location>
        <begin position="258"/>
        <end position="276"/>
    </location>
</feature>
<evidence type="ECO:0000313" key="7">
    <source>
        <dbReference type="EMBL" id="ANC76365.1"/>
    </source>
</evidence>
<dbReference type="EMBL" id="CP015378">
    <property type="protein sequence ID" value="ANC76365.1"/>
    <property type="molecule type" value="Genomic_DNA"/>
</dbReference>
<sequence>MKNNSLSRPFKALWIGEIISEFGGAAGGIINGLLLFEITGSKEWMGALWLLYFLPSLVLQAISAPFLNHVIKERMIINIQRFRSFAYILPLFGYVSGSQMGTIAGLVILQCVLGLLQPIYASLSFALLPDLCEDKELVSANSLLDGTMRLMSFIAPGVTSLLLLVSPLYTIYGLSSLMFLLSSLSLSQIPQVSKKRVATWSKKFWWEETKIGYRTFLQFPQLLRLTLLSSSVQFAVGATMVINVPFIREDLTGEAWEYAIFAGMFPIGYALGMLLLTKLPKNNKTMYVGLVGGGLSFIALYFAPSVYIAWGCEFLGGLLFPMFNAQSSALFQRNAPRDRLSQLSAVRLLFLRITMPLGILFASNSYLGISTRMTYLFIGVIIAVPGMYYLICTLIQNKDHDLKDQVKISS</sequence>
<dbReference type="PANTHER" id="PTHR23513">
    <property type="entry name" value="INTEGRAL MEMBRANE EFFLUX PROTEIN-RELATED"/>
    <property type="match status" value="1"/>
</dbReference>
<evidence type="ECO:0000256" key="6">
    <source>
        <dbReference type="SAM" id="Phobius"/>
    </source>
</evidence>
<protein>
    <submittedName>
        <fullName evidence="7">MFS transporter</fullName>
    </submittedName>
</protein>
<evidence type="ECO:0000256" key="1">
    <source>
        <dbReference type="ARBA" id="ARBA00004651"/>
    </source>
</evidence>
<name>A0A168VV77_9BACL</name>
<dbReference type="Gene3D" id="1.20.1250.20">
    <property type="entry name" value="MFS general substrate transporter like domains"/>
    <property type="match status" value="1"/>
</dbReference>
<dbReference type="GO" id="GO:0022857">
    <property type="term" value="F:transmembrane transporter activity"/>
    <property type="evidence" value="ECO:0007669"/>
    <property type="project" value="InterPro"/>
</dbReference>